<sequence>MPSTIRKAGFMLAFVLGAAQAGTPLPDPMRVPIRLEHGLPTTQATIGGKPVTLFIDVGNYQVVGLKTAVLARLPVTFTGDSESWRDADGHVFTSRIFRAADLEAGALTATQFDGNELAGDAGKAGYPQDGLIGFGLLHRYQMVFDESAGELRLYPVSAKGVFEAECGSAGGPLRLENGVMVSEVRTGHGPLQVQWDTGAAADVLRPSAIAGRVKDADLLRRYTFDRFDVAGQPAGPQEFMLRQFPAPDVDAVLGTGFFARHVVCLDPAGGRVAFRQKKTGA</sequence>
<reference evidence="2 3" key="1">
    <citation type="submission" date="2022-06" db="EMBL/GenBank/DDBJ databases">
        <title>Dyella sp. Sa strain:Sa Genome sequencing.</title>
        <authorList>
            <person name="Park S."/>
        </authorList>
    </citation>
    <scope>NUCLEOTIDE SEQUENCE [LARGE SCALE GENOMIC DNA]</scope>
    <source>
        <strain evidence="2 3">Sa</strain>
    </source>
</reference>
<dbReference type="Gene3D" id="2.40.70.10">
    <property type="entry name" value="Acid Proteases"/>
    <property type="match status" value="1"/>
</dbReference>
<keyword evidence="1" id="KW-0732">Signal</keyword>
<dbReference type="EMBL" id="JAMZEK010000002">
    <property type="protein sequence ID" value="MCP1374203.1"/>
    <property type="molecule type" value="Genomic_DNA"/>
</dbReference>
<comment type="caution">
    <text evidence="2">The sequence shown here is derived from an EMBL/GenBank/DDBJ whole genome shotgun (WGS) entry which is preliminary data.</text>
</comment>
<name>A0ABT1FCM7_9GAMM</name>
<evidence type="ECO:0000313" key="3">
    <source>
        <dbReference type="Proteomes" id="UP001204615"/>
    </source>
</evidence>
<dbReference type="InterPro" id="IPR021109">
    <property type="entry name" value="Peptidase_aspartic_dom_sf"/>
</dbReference>
<feature type="chain" id="PRO_5046978935" description="Aspartyl protease" evidence="1">
    <location>
        <begin position="22"/>
        <end position="281"/>
    </location>
</feature>
<protein>
    <recommendedName>
        <fullName evidence="4">Aspartyl protease</fullName>
    </recommendedName>
</protein>
<feature type="signal peptide" evidence="1">
    <location>
        <begin position="1"/>
        <end position="21"/>
    </location>
</feature>
<evidence type="ECO:0000256" key="1">
    <source>
        <dbReference type="SAM" id="SignalP"/>
    </source>
</evidence>
<keyword evidence="3" id="KW-1185">Reference proteome</keyword>
<proteinExistence type="predicted"/>
<accession>A0ABT1FCM7</accession>
<gene>
    <name evidence="2" type="ORF">NC595_09020</name>
</gene>
<evidence type="ECO:0008006" key="4">
    <source>
        <dbReference type="Google" id="ProtNLM"/>
    </source>
</evidence>
<dbReference type="RefSeq" id="WP_253566023.1">
    <property type="nucleotide sequence ID" value="NZ_JAMZEK010000002.1"/>
</dbReference>
<evidence type="ECO:0000313" key="2">
    <source>
        <dbReference type="EMBL" id="MCP1374203.1"/>
    </source>
</evidence>
<organism evidence="2 3">
    <name type="scientific">Dyella lutea</name>
    <dbReference type="NCBI Taxonomy" id="2950441"/>
    <lineage>
        <taxon>Bacteria</taxon>
        <taxon>Pseudomonadati</taxon>
        <taxon>Pseudomonadota</taxon>
        <taxon>Gammaproteobacteria</taxon>
        <taxon>Lysobacterales</taxon>
        <taxon>Rhodanobacteraceae</taxon>
        <taxon>Dyella</taxon>
    </lineage>
</organism>
<dbReference type="Proteomes" id="UP001204615">
    <property type="component" value="Unassembled WGS sequence"/>
</dbReference>